<dbReference type="AlphaFoldDB" id="A0A7H9EN55"/>
<dbReference type="EMBL" id="CP047418">
    <property type="protein sequence ID" value="QLL78727.1"/>
    <property type="molecule type" value="Genomic_DNA"/>
</dbReference>
<protein>
    <submittedName>
        <fullName evidence="1">Uncharacterized protein</fullName>
    </submittedName>
</protein>
<dbReference type="KEGG" id="lsw:GTO87_09100"/>
<accession>A0A7H9EN55</accession>
<proteinExistence type="predicted"/>
<dbReference type="RefSeq" id="WP_180848927.1">
    <property type="nucleotide sequence ID" value="NZ_CP047418.1"/>
</dbReference>
<reference evidence="1 2" key="1">
    <citation type="submission" date="2020-01" db="EMBL/GenBank/DDBJ databases">
        <title>Complete and circular genome sequences of six lactobacillus isolates from horses.</title>
        <authorList>
            <person name="Hassan H.M."/>
        </authorList>
    </citation>
    <scope>NUCLEOTIDE SEQUENCE [LARGE SCALE GENOMIC DNA]</scope>
    <source>
        <strain evidence="1 2">1A</strain>
    </source>
</reference>
<dbReference type="Proteomes" id="UP000510886">
    <property type="component" value="Chromosome"/>
</dbReference>
<evidence type="ECO:0000313" key="1">
    <source>
        <dbReference type="EMBL" id="QLL78727.1"/>
    </source>
</evidence>
<sequence length="132" mass="15669">MLRRRNYEDPVTALDQTGRELTEEELLLKMIPSELREFMQENPRFWQDIKDGNYSAEFEQLLGQFIAAKMGKEMVVGSTYTIYVQLNHFKPAIWRCFEISGGVVARFDVRHHYDVSWEWGHIYMTCMIPTKI</sequence>
<gene>
    <name evidence="1" type="ORF">GTO87_09100</name>
</gene>
<name>A0A7H9EN55_9LACO</name>
<evidence type="ECO:0000313" key="2">
    <source>
        <dbReference type="Proteomes" id="UP000510886"/>
    </source>
</evidence>
<organism evidence="1 2">
    <name type="scientific">Ligilactobacillus saerimneri</name>
    <dbReference type="NCBI Taxonomy" id="228229"/>
    <lineage>
        <taxon>Bacteria</taxon>
        <taxon>Bacillati</taxon>
        <taxon>Bacillota</taxon>
        <taxon>Bacilli</taxon>
        <taxon>Lactobacillales</taxon>
        <taxon>Lactobacillaceae</taxon>
        <taxon>Ligilactobacillus</taxon>
    </lineage>
</organism>